<evidence type="ECO:0000313" key="1">
    <source>
        <dbReference type="EMBL" id="CAD6255141.1"/>
    </source>
</evidence>
<name>A0A811QGI7_9POAL</name>
<gene>
    <name evidence="1" type="ORF">NCGR_LOCUS38737</name>
</gene>
<protein>
    <submittedName>
        <fullName evidence="1">Uncharacterized protein</fullName>
    </submittedName>
</protein>
<keyword evidence="2" id="KW-1185">Reference proteome</keyword>
<dbReference type="InterPro" id="IPR016159">
    <property type="entry name" value="Cullin_repeat-like_dom_sf"/>
</dbReference>
<dbReference type="AlphaFoldDB" id="A0A811QGI7"/>
<proteinExistence type="predicted"/>
<evidence type="ECO:0000313" key="2">
    <source>
        <dbReference type="Proteomes" id="UP000604825"/>
    </source>
</evidence>
<dbReference type="EMBL" id="CAJGYO010000009">
    <property type="protein sequence ID" value="CAD6255141.1"/>
    <property type="molecule type" value="Genomic_DNA"/>
</dbReference>
<dbReference type="SUPFAM" id="SSF74788">
    <property type="entry name" value="Cullin repeat-like"/>
    <property type="match status" value="1"/>
</dbReference>
<dbReference type="Proteomes" id="UP000604825">
    <property type="component" value="Unassembled WGS sequence"/>
</dbReference>
<comment type="caution">
    <text evidence="1">The sequence shown here is derived from an EMBL/GenBank/DDBJ whole genome shotgun (WGS) entry which is preliminary data.</text>
</comment>
<sequence>MEVEDLSRMFRLLSRINGGLPPVSKIFQEVLRAEKEAPGKIGESIFVLRSREQLAYIELRGKVYVLPFIL</sequence>
<accession>A0A811QGI7</accession>
<organism evidence="1 2">
    <name type="scientific">Miscanthus lutarioriparius</name>
    <dbReference type="NCBI Taxonomy" id="422564"/>
    <lineage>
        <taxon>Eukaryota</taxon>
        <taxon>Viridiplantae</taxon>
        <taxon>Streptophyta</taxon>
        <taxon>Embryophyta</taxon>
        <taxon>Tracheophyta</taxon>
        <taxon>Spermatophyta</taxon>
        <taxon>Magnoliopsida</taxon>
        <taxon>Liliopsida</taxon>
        <taxon>Poales</taxon>
        <taxon>Poaceae</taxon>
        <taxon>PACMAD clade</taxon>
        <taxon>Panicoideae</taxon>
        <taxon>Andropogonodae</taxon>
        <taxon>Andropogoneae</taxon>
        <taxon>Saccharinae</taxon>
        <taxon>Miscanthus</taxon>
    </lineage>
</organism>
<dbReference type="Gene3D" id="6.10.280.240">
    <property type="match status" value="1"/>
</dbReference>
<reference evidence="1" key="1">
    <citation type="submission" date="2020-10" db="EMBL/GenBank/DDBJ databases">
        <authorList>
            <person name="Han B."/>
            <person name="Lu T."/>
            <person name="Zhao Q."/>
            <person name="Huang X."/>
            <person name="Zhao Y."/>
        </authorList>
    </citation>
    <scope>NUCLEOTIDE SEQUENCE</scope>
</reference>